<feature type="domain" description="Phospholipid/glycerol acyltransferase" evidence="4">
    <location>
        <begin position="71"/>
        <end position="185"/>
    </location>
</feature>
<accession>A0A1U7CLK6</accession>
<dbReference type="EC" id="2.3.1.-" evidence="5"/>
<dbReference type="RefSeq" id="WP_076343980.1">
    <property type="nucleotide sequence ID" value="NZ_CP019082.1"/>
</dbReference>
<dbReference type="PANTHER" id="PTHR10434:SF11">
    <property type="entry name" value="1-ACYL-SN-GLYCEROL-3-PHOSPHATE ACYLTRANSFERASE"/>
    <property type="match status" value="1"/>
</dbReference>
<dbReference type="KEGG" id="pbor:BSF38_01244"/>
<keyword evidence="3 5" id="KW-0012">Acyltransferase</keyword>
<proteinExistence type="predicted"/>
<dbReference type="STRING" id="1387353.BSF38_01244"/>
<dbReference type="Proteomes" id="UP000186309">
    <property type="component" value="Chromosome"/>
</dbReference>
<dbReference type="GO" id="GO:0006654">
    <property type="term" value="P:phosphatidic acid biosynthetic process"/>
    <property type="evidence" value="ECO:0007669"/>
    <property type="project" value="TreeGrafter"/>
</dbReference>
<dbReference type="GO" id="GO:0003841">
    <property type="term" value="F:1-acylglycerol-3-phosphate O-acyltransferase activity"/>
    <property type="evidence" value="ECO:0007669"/>
    <property type="project" value="TreeGrafter"/>
</dbReference>
<organism evidence="5 6">
    <name type="scientific">Paludisphaera borealis</name>
    <dbReference type="NCBI Taxonomy" id="1387353"/>
    <lineage>
        <taxon>Bacteria</taxon>
        <taxon>Pseudomonadati</taxon>
        <taxon>Planctomycetota</taxon>
        <taxon>Planctomycetia</taxon>
        <taxon>Isosphaerales</taxon>
        <taxon>Isosphaeraceae</taxon>
        <taxon>Paludisphaera</taxon>
    </lineage>
</organism>
<dbReference type="InterPro" id="IPR002123">
    <property type="entry name" value="Plipid/glycerol_acylTrfase"/>
</dbReference>
<dbReference type="Pfam" id="PF01553">
    <property type="entry name" value="Acyltransferase"/>
    <property type="match status" value="1"/>
</dbReference>
<evidence type="ECO:0000259" key="4">
    <source>
        <dbReference type="SMART" id="SM00563"/>
    </source>
</evidence>
<evidence type="ECO:0000256" key="1">
    <source>
        <dbReference type="ARBA" id="ARBA00005189"/>
    </source>
</evidence>
<keyword evidence="6" id="KW-1185">Reference proteome</keyword>
<evidence type="ECO:0000313" key="6">
    <source>
        <dbReference type="Proteomes" id="UP000186309"/>
    </source>
</evidence>
<comment type="pathway">
    <text evidence="1">Lipid metabolism.</text>
</comment>
<gene>
    <name evidence="5" type="primary">plsC_1</name>
    <name evidence="5" type="ORF">BSF38_01244</name>
</gene>
<keyword evidence="2 5" id="KW-0808">Transferase</keyword>
<dbReference type="SUPFAM" id="SSF69593">
    <property type="entry name" value="Glycerol-3-phosphate (1)-acyltransferase"/>
    <property type="match status" value="1"/>
</dbReference>
<protein>
    <submittedName>
        <fullName evidence="5">1-acyl-sn-glycerol-3-phosphate acyltransferase</fullName>
        <ecNumber evidence="5">2.3.1.-</ecNumber>
    </submittedName>
</protein>
<dbReference type="AlphaFoldDB" id="A0A1U7CLK6"/>
<evidence type="ECO:0000313" key="5">
    <source>
        <dbReference type="EMBL" id="APW59788.1"/>
    </source>
</evidence>
<dbReference type="CDD" id="cd07989">
    <property type="entry name" value="LPLAT_AGPAT-like"/>
    <property type="match status" value="1"/>
</dbReference>
<dbReference type="EMBL" id="CP019082">
    <property type="protein sequence ID" value="APW59788.1"/>
    <property type="molecule type" value="Genomic_DNA"/>
</dbReference>
<dbReference type="SMART" id="SM00563">
    <property type="entry name" value="PlsC"/>
    <property type="match status" value="1"/>
</dbReference>
<dbReference type="OrthoDB" id="9803035at2"/>
<dbReference type="PANTHER" id="PTHR10434">
    <property type="entry name" value="1-ACYL-SN-GLYCEROL-3-PHOSPHATE ACYLTRANSFERASE"/>
    <property type="match status" value="1"/>
</dbReference>
<evidence type="ECO:0000256" key="2">
    <source>
        <dbReference type="ARBA" id="ARBA00022679"/>
    </source>
</evidence>
<name>A0A1U7CLK6_9BACT</name>
<reference evidence="6" key="1">
    <citation type="submission" date="2016-12" db="EMBL/GenBank/DDBJ databases">
        <title>Comparative genomics of four Isosphaeraceae planctomycetes: a common pool of plasmids and glycoside hydrolase genes.</title>
        <authorList>
            <person name="Ivanova A."/>
        </authorList>
    </citation>
    <scope>NUCLEOTIDE SEQUENCE [LARGE SCALE GENOMIC DNA]</scope>
    <source>
        <strain evidence="6">PX4</strain>
    </source>
</reference>
<sequence length="265" mass="29290">MNSWVSLALTALLLALPRVLMTRGEADAAARIKPEIHGDLAFYWWVIRFYTWFWHRLQHVGWAPLPETGPAVLISNHTCCIDHLLLQSSCRRVLGFMIAREFFELPIVHAFCVRVGCIPVNRDGRDLQAIRVALRALDEGKVLPIFPEGKVTANSGRTLGPMLPGAAFIAVRSGAPVIPAYIYGSPLTDDIAQSLLWRSRARVRFGPPIDMSDIKPSQAGDKNVLARVSDRFERALLELQAQCLEADPEAGPETVETSTMPARAG</sequence>
<evidence type="ECO:0000256" key="3">
    <source>
        <dbReference type="ARBA" id="ARBA00023315"/>
    </source>
</evidence>